<dbReference type="OrthoDB" id="7390113at2"/>
<dbReference type="RefSeq" id="WP_073326271.1">
    <property type="nucleotide sequence ID" value="NZ_FQYO01000001.1"/>
</dbReference>
<dbReference type="InterPro" id="IPR027417">
    <property type="entry name" value="P-loop_NTPase"/>
</dbReference>
<evidence type="ECO:0000313" key="2">
    <source>
        <dbReference type="EMBL" id="SHI38426.1"/>
    </source>
</evidence>
<keyword evidence="3" id="KW-1185">Reference proteome</keyword>
<dbReference type="SUPFAM" id="SSF52540">
    <property type="entry name" value="P-loop containing nucleoside triphosphate hydrolases"/>
    <property type="match status" value="1"/>
</dbReference>
<organism evidence="2 3">
    <name type="scientific">Wenxinia saemankumensis</name>
    <dbReference type="NCBI Taxonomy" id="1447782"/>
    <lineage>
        <taxon>Bacteria</taxon>
        <taxon>Pseudomonadati</taxon>
        <taxon>Pseudomonadota</taxon>
        <taxon>Alphaproteobacteria</taxon>
        <taxon>Rhodobacterales</taxon>
        <taxon>Roseobacteraceae</taxon>
        <taxon>Wenxinia</taxon>
    </lineage>
</organism>
<evidence type="ECO:0000313" key="3">
    <source>
        <dbReference type="Proteomes" id="UP000184292"/>
    </source>
</evidence>
<gene>
    <name evidence="2" type="ORF">SAMN05444417_0554</name>
</gene>
<dbReference type="EMBL" id="FQYO01000001">
    <property type="protein sequence ID" value="SHI38426.1"/>
    <property type="molecule type" value="Genomic_DNA"/>
</dbReference>
<name>A0A1M6APL6_9RHOB</name>
<dbReference type="PANTHER" id="PTHR30050:SF5">
    <property type="entry name" value="DNAA REGULATORY INACTIVATOR HDA"/>
    <property type="match status" value="1"/>
</dbReference>
<dbReference type="Gene3D" id="1.10.8.60">
    <property type="match status" value="1"/>
</dbReference>
<dbReference type="Pfam" id="PF22688">
    <property type="entry name" value="Hda_lid"/>
    <property type="match status" value="1"/>
</dbReference>
<dbReference type="AlphaFoldDB" id="A0A1M6APL6"/>
<dbReference type="GO" id="GO:0003688">
    <property type="term" value="F:DNA replication origin binding"/>
    <property type="evidence" value="ECO:0007669"/>
    <property type="project" value="TreeGrafter"/>
</dbReference>
<dbReference type="GO" id="GO:0006270">
    <property type="term" value="P:DNA replication initiation"/>
    <property type="evidence" value="ECO:0007669"/>
    <property type="project" value="TreeGrafter"/>
</dbReference>
<feature type="domain" description="Hda lid" evidence="1">
    <location>
        <begin position="157"/>
        <end position="216"/>
    </location>
</feature>
<accession>A0A1M6APL6</accession>
<reference evidence="2 3" key="1">
    <citation type="submission" date="2016-11" db="EMBL/GenBank/DDBJ databases">
        <authorList>
            <person name="Jaros S."/>
            <person name="Januszkiewicz K."/>
            <person name="Wedrychowicz H."/>
        </authorList>
    </citation>
    <scope>NUCLEOTIDE SEQUENCE [LARGE SCALE GENOMIC DNA]</scope>
    <source>
        <strain evidence="2 3">DSM 100565</strain>
    </source>
</reference>
<dbReference type="Proteomes" id="UP000184292">
    <property type="component" value="Unassembled WGS sequence"/>
</dbReference>
<dbReference type="Gene3D" id="3.40.50.300">
    <property type="entry name" value="P-loop containing nucleotide triphosphate hydrolases"/>
    <property type="match status" value="1"/>
</dbReference>
<dbReference type="InterPro" id="IPR055199">
    <property type="entry name" value="Hda_lid"/>
</dbReference>
<evidence type="ECO:0000259" key="1">
    <source>
        <dbReference type="Pfam" id="PF22688"/>
    </source>
</evidence>
<sequence length="228" mass="23651">MARQLPLHLPPDVRLGAADFFVGAPNRAAYELVTGPAPWPEGKLLVHGPAGAGKSHLARLWLESVGGARIDARRIEDAPRPPDDAAVAVEDLQRLTPDGEVALFHLHNRLRQGGGRLLMTADRPAARLAVALPDLASRLQGTLAAGIGDPDEMLTLALLAKLFSDRGLAPAPGVLSYLAARIGRSHAAAAEAVAALDAASLARKSAVTVPLARAWLSGDLDSGGPGAR</sequence>
<proteinExistence type="predicted"/>
<dbReference type="PANTHER" id="PTHR30050">
    <property type="entry name" value="CHROMOSOMAL REPLICATION INITIATOR PROTEIN DNAA"/>
    <property type="match status" value="1"/>
</dbReference>
<protein>
    <submittedName>
        <fullName evidence="2">DnaA protein</fullName>
    </submittedName>
</protein>
<dbReference type="STRING" id="1447782.SAMN05444417_0554"/>
<dbReference type="GO" id="GO:0005886">
    <property type="term" value="C:plasma membrane"/>
    <property type="evidence" value="ECO:0007669"/>
    <property type="project" value="TreeGrafter"/>
</dbReference>